<proteinExistence type="predicted"/>
<sequence length="75" mass="7896">YLLPLISLPSSRGNSRPVFHTHQFDVHADSAPASERAASSVCACSSSPAGAPVPLLLWCTAGWGYLGFYTSCRVG</sequence>
<accession>A0A453L675</accession>
<reference evidence="2" key="1">
    <citation type="journal article" date="2014" name="Science">
        <title>Ancient hybridizations among the ancestral genomes of bread wheat.</title>
        <authorList>
            <consortium name="International Wheat Genome Sequencing Consortium,"/>
            <person name="Marcussen T."/>
            <person name="Sandve S.R."/>
            <person name="Heier L."/>
            <person name="Spannagl M."/>
            <person name="Pfeifer M."/>
            <person name="Jakobsen K.S."/>
            <person name="Wulff B.B."/>
            <person name="Steuernagel B."/>
            <person name="Mayer K.F."/>
            <person name="Olsen O.A."/>
        </authorList>
    </citation>
    <scope>NUCLEOTIDE SEQUENCE [LARGE SCALE GENOMIC DNA]</scope>
    <source>
        <strain evidence="2">cv. AL8/78</strain>
    </source>
</reference>
<evidence type="ECO:0000313" key="1">
    <source>
        <dbReference type="EnsemblPlants" id="AET5Gv20644000.7"/>
    </source>
</evidence>
<dbReference type="AlphaFoldDB" id="A0A453L675"/>
<protein>
    <submittedName>
        <fullName evidence="1">Uncharacterized protein</fullName>
    </submittedName>
</protein>
<organism evidence="1 2">
    <name type="scientific">Aegilops tauschii subsp. strangulata</name>
    <name type="common">Goatgrass</name>
    <dbReference type="NCBI Taxonomy" id="200361"/>
    <lineage>
        <taxon>Eukaryota</taxon>
        <taxon>Viridiplantae</taxon>
        <taxon>Streptophyta</taxon>
        <taxon>Embryophyta</taxon>
        <taxon>Tracheophyta</taxon>
        <taxon>Spermatophyta</taxon>
        <taxon>Magnoliopsida</taxon>
        <taxon>Liliopsida</taxon>
        <taxon>Poales</taxon>
        <taxon>Poaceae</taxon>
        <taxon>BOP clade</taxon>
        <taxon>Pooideae</taxon>
        <taxon>Triticodae</taxon>
        <taxon>Triticeae</taxon>
        <taxon>Triticinae</taxon>
        <taxon>Aegilops</taxon>
    </lineage>
</organism>
<keyword evidence="2" id="KW-1185">Reference proteome</keyword>
<reference evidence="1" key="5">
    <citation type="journal article" date="2021" name="G3 (Bethesda)">
        <title>Aegilops tauschii genome assembly Aet v5.0 features greater sequence contiguity and improved annotation.</title>
        <authorList>
            <person name="Wang L."/>
            <person name="Zhu T."/>
            <person name="Rodriguez J.C."/>
            <person name="Deal K.R."/>
            <person name="Dubcovsky J."/>
            <person name="McGuire P.E."/>
            <person name="Lux T."/>
            <person name="Spannagl M."/>
            <person name="Mayer K.F.X."/>
            <person name="Baldrich P."/>
            <person name="Meyers B.C."/>
            <person name="Huo N."/>
            <person name="Gu Y.Q."/>
            <person name="Zhou H."/>
            <person name="Devos K.M."/>
            <person name="Bennetzen J.L."/>
            <person name="Unver T."/>
            <person name="Budak H."/>
            <person name="Gulick P.J."/>
            <person name="Galiba G."/>
            <person name="Kalapos B."/>
            <person name="Nelson D.R."/>
            <person name="Li P."/>
            <person name="You F.M."/>
            <person name="Luo M.C."/>
            <person name="Dvorak J."/>
        </authorList>
    </citation>
    <scope>NUCLEOTIDE SEQUENCE [LARGE SCALE GENOMIC DNA]</scope>
    <source>
        <strain evidence="1">cv. AL8/78</strain>
    </source>
</reference>
<dbReference type="Proteomes" id="UP000015105">
    <property type="component" value="Chromosome 5D"/>
</dbReference>
<evidence type="ECO:0000313" key="2">
    <source>
        <dbReference type="Proteomes" id="UP000015105"/>
    </source>
</evidence>
<reference evidence="2" key="2">
    <citation type="journal article" date="2017" name="Nat. Plants">
        <title>The Aegilops tauschii genome reveals multiple impacts of transposons.</title>
        <authorList>
            <person name="Zhao G."/>
            <person name="Zou C."/>
            <person name="Li K."/>
            <person name="Wang K."/>
            <person name="Li T."/>
            <person name="Gao L."/>
            <person name="Zhang X."/>
            <person name="Wang H."/>
            <person name="Yang Z."/>
            <person name="Liu X."/>
            <person name="Jiang W."/>
            <person name="Mao L."/>
            <person name="Kong X."/>
            <person name="Jiao Y."/>
            <person name="Jia J."/>
        </authorList>
    </citation>
    <scope>NUCLEOTIDE SEQUENCE [LARGE SCALE GENOMIC DNA]</scope>
    <source>
        <strain evidence="2">cv. AL8/78</strain>
    </source>
</reference>
<dbReference type="Gramene" id="AET5Gv20644000.7">
    <property type="protein sequence ID" value="AET5Gv20644000.7"/>
    <property type="gene ID" value="AET5Gv20644000"/>
</dbReference>
<reference evidence="1" key="4">
    <citation type="submission" date="2019-03" db="UniProtKB">
        <authorList>
            <consortium name="EnsemblPlants"/>
        </authorList>
    </citation>
    <scope>IDENTIFICATION</scope>
</reference>
<reference evidence="1" key="3">
    <citation type="journal article" date="2017" name="Nature">
        <title>Genome sequence of the progenitor of the wheat D genome Aegilops tauschii.</title>
        <authorList>
            <person name="Luo M.C."/>
            <person name="Gu Y.Q."/>
            <person name="Puiu D."/>
            <person name="Wang H."/>
            <person name="Twardziok S.O."/>
            <person name="Deal K.R."/>
            <person name="Huo N."/>
            <person name="Zhu T."/>
            <person name="Wang L."/>
            <person name="Wang Y."/>
            <person name="McGuire P.E."/>
            <person name="Liu S."/>
            <person name="Long H."/>
            <person name="Ramasamy R.K."/>
            <person name="Rodriguez J.C."/>
            <person name="Van S.L."/>
            <person name="Yuan L."/>
            <person name="Wang Z."/>
            <person name="Xia Z."/>
            <person name="Xiao L."/>
            <person name="Anderson O.D."/>
            <person name="Ouyang S."/>
            <person name="Liang Y."/>
            <person name="Zimin A.V."/>
            <person name="Pertea G."/>
            <person name="Qi P."/>
            <person name="Bennetzen J.L."/>
            <person name="Dai X."/>
            <person name="Dawson M.W."/>
            <person name="Muller H.G."/>
            <person name="Kugler K."/>
            <person name="Rivarola-Duarte L."/>
            <person name="Spannagl M."/>
            <person name="Mayer K.F.X."/>
            <person name="Lu F.H."/>
            <person name="Bevan M.W."/>
            <person name="Leroy P."/>
            <person name="Li P."/>
            <person name="You F.M."/>
            <person name="Sun Q."/>
            <person name="Liu Z."/>
            <person name="Lyons E."/>
            <person name="Wicker T."/>
            <person name="Salzberg S.L."/>
            <person name="Devos K.M."/>
            <person name="Dvorak J."/>
        </authorList>
    </citation>
    <scope>NUCLEOTIDE SEQUENCE [LARGE SCALE GENOMIC DNA]</scope>
    <source>
        <strain evidence="1">cv. AL8/78</strain>
    </source>
</reference>
<dbReference type="EnsemblPlants" id="AET5Gv20644000.7">
    <property type="protein sequence ID" value="AET5Gv20644000.7"/>
    <property type="gene ID" value="AET5Gv20644000"/>
</dbReference>
<name>A0A453L675_AEGTS</name>